<dbReference type="SUPFAM" id="SSF50129">
    <property type="entry name" value="GroES-like"/>
    <property type="match status" value="1"/>
</dbReference>
<reference evidence="2" key="1">
    <citation type="submission" date="2016-03" db="EMBL/GenBank/DDBJ databases">
        <title>Novel chaperonins are prevalent in the virioplankton and link to viral biology and ecology.</title>
        <authorList>
            <person name="Marine R.L."/>
            <person name="Nasko D.J."/>
            <person name="Polson S.W."/>
            <person name="Wommack K.E."/>
        </authorList>
    </citation>
    <scope>NUCLEOTIDE SEQUENCE</scope>
</reference>
<sequence length="139" mass="15777">MINETPAMSELAKAREEKRLLKEKTMEEIDKLIPIPVGWSVLIAIPKPEDTYESGLAKAHETKRVETILSSIGLVIDMGPQAYKDERFGGEPWCKVEDYVMFRPNSGTRFLIDDQEYRLLNDDSVEAVVPDPSAVRDPR</sequence>
<organism evidence="2">
    <name type="scientific">uncultured virus</name>
    <dbReference type="NCBI Taxonomy" id="340016"/>
    <lineage>
        <taxon>Viruses</taxon>
        <taxon>environmental samples</taxon>
    </lineage>
</organism>
<accession>A0A221S2Z2</accession>
<evidence type="ECO:0000313" key="2">
    <source>
        <dbReference type="EMBL" id="ASN63203.1"/>
    </source>
</evidence>
<dbReference type="GO" id="GO:0044183">
    <property type="term" value="F:protein folding chaperone"/>
    <property type="evidence" value="ECO:0007669"/>
    <property type="project" value="InterPro"/>
</dbReference>
<dbReference type="Pfam" id="PF00166">
    <property type="entry name" value="Cpn10"/>
    <property type="match status" value="1"/>
</dbReference>
<dbReference type="CDD" id="cd00320">
    <property type="entry name" value="cpn10"/>
    <property type="match status" value="1"/>
</dbReference>
<name>A0A221S2Z2_9VIRU</name>
<dbReference type="InterPro" id="IPR020818">
    <property type="entry name" value="Chaperonin_GroES"/>
</dbReference>
<dbReference type="InterPro" id="IPR037124">
    <property type="entry name" value="Chaperonin_GroES_sf"/>
</dbReference>
<dbReference type="EMBL" id="KU970609">
    <property type="protein sequence ID" value="ASN63203.1"/>
    <property type="molecule type" value="Genomic_DNA"/>
</dbReference>
<keyword evidence="1" id="KW-0143">Chaperone</keyword>
<protein>
    <submittedName>
        <fullName evidence="2">Co-chaperonin GroES</fullName>
    </submittedName>
</protein>
<dbReference type="GO" id="GO:0005524">
    <property type="term" value="F:ATP binding"/>
    <property type="evidence" value="ECO:0007669"/>
    <property type="project" value="InterPro"/>
</dbReference>
<proteinExistence type="predicted"/>
<evidence type="ECO:0000256" key="1">
    <source>
        <dbReference type="ARBA" id="ARBA00023186"/>
    </source>
</evidence>
<dbReference type="InterPro" id="IPR011032">
    <property type="entry name" value="GroES-like_sf"/>
</dbReference>
<dbReference type="Gene3D" id="2.30.33.40">
    <property type="entry name" value="GroES chaperonin"/>
    <property type="match status" value="1"/>
</dbReference>
<gene>
    <name evidence="2" type="primary">groES</name>
</gene>